<evidence type="ECO:0000259" key="2">
    <source>
        <dbReference type="Pfam" id="PF13192"/>
    </source>
</evidence>
<protein>
    <submittedName>
        <fullName evidence="3">Glutaredoxin-like domain protein</fullName>
    </submittedName>
</protein>
<dbReference type="PANTHER" id="PTHR37170">
    <property type="entry name" value="GLUTAREDOXIN-RELATED"/>
    <property type="match status" value="1"/>
</dbReference>
<dbReference type="Gene3D" id="3.40.30.80">
    <property type="match status" value="1"/>
</dbReference>
<feature type="domain" description="Thioredoxin-like fold" evidence="2">
    <location>
        <begin position="121"/>
        <end position="195"/>
    </location>
</feature>
<dbReference type="PANTHER" id="PTHR37170:SF1">
    <property type="entry name" value="GLUTAREDOXIN-LIKE PROTEIN"/>
    <property type="match status" value="1"/>
</dbReference>
<dbReference type="AlphaFoldDB" id="A0AA46AD51"/>
<sequence length="202" mass="23103">MIIDEKIKEQLKNEFLQLKEPVNLVLKSDNSQNSLKIEKLLEEIASLSEKITFLKEDFDTKYSPCIAINWPEKETGIRFAGIPVGGEFKTFIDSIIMVSRNEYDISERILEFLEEIDKPVDIKIFITNSCGWCPPAVKKAYSFALANDFIKATAIDCYLFQEEALKYNVSAVPKIVINDKVEFVGAREDNEFLGYIISAIER</sequence>
<reference evidence="3" key="1">
    <citation type="submission" date="2017-05" db="EMBL/GenBank/DDBJ databases">
        <authorList>
            <person name="Varghese N."/>
            <person name="Submissions S."/>
        </authorList>
    </citation>
    <scope>NUCLEOTIDE SEQUENCE</scope>
    <source>
        <strain evidence="3">DSM 18763</strain>
    </source>
</reference>
<dbReference type="Pfam" id="PF13192">
    <property type="entry name" value="Thioredoxin_3"/>
    <property type="match status" value="1"/>
</dbReference>
<evidence type="ECO:0000313" key="4">
    <source>
        <dbReference type="Proteomes" id="UP001157947"/>
    </source>
</evidence>
<dbReference type="SUPFAM" id="SSF52833">
    <property type="entry name" value="Thioredoxin-like"/>
    <property type="match status" value="2"/>
</dbReference>
<keyword evidence="1" id="KW-0175">Coiled coil</keyword>
<evidence type="ECO:0000256" key="1">
    <source>
        <dbReference type="SAM" id="Coils"/>
    </source>
</evidence>
<organism evidence="3 4">
    <name type="scientific">Venenivibrio stagnispumantis</name>
    <dbReference type="NCBI Taxonomy" id="407998"/>
    <lineage>
        <taxon>Bacteria</taxon>
        <taxon>Pseudomonadati</taxon>
        <taxon>Aquificota</taxon>
        <taxon>Aquificia</taxon>
        <taxon>Aquificales</taxon>
        <taxon>Hydrogenothermaceae</taxon>
        <taxon>Venenivibrio</taxon>
    </lineage>
</organism>
<dbReference type="Proteomes" id="UP001157947">
    <property type="component" value="Unassembled WGS sequence"/>
</dbReference>
<gene>
    <name evidence="3" type="ORF">SAMN06264868_102114</name>
</gene>
<evidence type="ECO:0000313" key="3">
    <source>
        <dbReference type="EMBL" id="SMP03011.1"/>
    </source>
</evidence>
<dbReference type="CDD" id="cd02973">
    <property type="entry name" value="TRX_GRX_like"/>
    <property type="match status" value="1"/>
</dbReference>
<feature type="coiled-coil region" evidence="1">
    <location>
        <begin position="30"/>
        <end position="57"/>
    </location>
</feature>
<dbReference type="InterPro" id="IPR012336">
    <property type="entry name" value="Thioredoxin-like_fold"/>
</dbReference>
<keyword evidence="4" id="KW-1185">Reference proteome</keyword>
<proteinExistence type="predicted"/>
<dbReference type="PROSITE" id="PS51354">
    <property type="entry name" value="GLUTAREDOXIN_2"/>
    <property type="match status" value="1"/>
</dbReference>
<name>A0AA46AD51_9AQUI</name>
<accession>A0AA46AD51</accession>
<comment type="caution">
    <text evidence="3">The sequence shown here is derived from an EMBL/GenBank/DDBJ whole genome shotgun (WGS) entry which is preliminary data.</text>
</comment>
<dbReference type="EMBL" id="FXTX01000002">
    <property type="protein sequence ID" value="SMP03011.1"/>
    <property type="molecule type" value="Genomic_DNA"/>
</dbReference>
<dbReference type="RefSeq" id="WP_265133397.1">
    <property type="nucleotide sequence ID" value="NZ_FXTX01000002.1"/>
</dbReference>
<dbReference type="InterPro" id="IPR044142">
    <property type="entry name" value="AhpF_NTD_N"/>
</dbReference>
<dbReference type="InterPro" id="IPR036249">
    <property type="entry name" value="Thioredoxin-like_sf"/>
</dbReference>
<dbReference type="CDD" id="cd02974">
    <property type="entry name" value="AhpF_NTD_N"/>
    <property type="match status" value="1"/>
</dbReference>